<dbReference type="AlphaFoldDB" id="A0A4Q5LG02"/>
<proteinExistence type="predicted"/>
<name>A0A4Q5LG02_9BACT</name>
<reference evidence="1 2" key="1">
    <citation type="submission" date="2019-02" db="EMBL/GenBank/DDBJ databases">
        <title>Bacterial novel species isolated from soil.</title>
        <authorList>
            <person name="Jung H.-Y."/>
        </authorList>
    </citation>
    <scope>NUCLEOTIDE SEQUENCE [LARGE SCALE GENOMIC DNA]</scope>
    <source>
        <strain evidence="1 2">1-3-3-3</strain>
    </source>
</reference>
<dbReference type="RefSeq" id="WP_129919311.1">
    <property type="nucleotide sequence ID" value="NZ_SEWE01000002.1"/>
</dbReference>
<organism evidence="1 2">
    <name type="scientific">Hymenobacter persicinus</name>
    <dbReference type="NCBI Taxonomy" id="2025506"/>
    <lineage>
        <taxon>Bacteria</taxon>
        <taxon>Pseudomonadati</taxon>
        <taxon>Bacteroidota</taxon>
        <taxon>Cytophagia</taxon>
        <taxon>Cytophagales</taxon>
        <taxon>Hymenobacteraceae</taxon>
        <taxon>Hymenobacter</taxon>
    </lineage>
</organism>
<dbReference type="OrthoDB" id="886687at2"/>
<gene>
    <name evidence="1" type="ORF">EWM57_01235</name>
</gene>
<sequence>MLRSWLILLLLCNYLLVVGAGLVNRPEAPRYTAAHPYVHSHACQQQNYLRLDCFGTCNGDQHALDKQQKAPTSQQLLTMSKGIDLHCLTTPILISRPRFGRLPLVAAELVQPLATGFGTRLDFPPRRG</sequence>
<accession>A0A4Q5LG02</accession>
<protein>
    <submittedName>
        <fullName evidence="1">Uncharacterized protein</fullName>
    </submittedName>
</protein>
<evidence type="ECO:0000313" key="2">
    <source>
        <dbReference type="Proteomes" id="UP000294155"/>
    </source>
</evidence>
<dbReference type="Proteomes" id="UP000294155">
    <property type="component" value="Unassembled WGS sequence"/>
</dbReference>
<comment type="caution">
    <text evidence="1">The sequence shown here is derived from an EMBL/GenBank/DDBJ whole genome shotgun (WGS) entry which is preliminary data.</text>
</comment>
<keyword evidence="2" id="KW-1185">Reference proteome</keyword>
<evidence type="ECO:0000313" key="1">
    <source>
        <dbReference type="EMBL" id="RYU84344.1"/>
    </source>
</evidence>
<dbReference type="EMBL" id="SEWE01000002">
    <property type="protein sequence ID" value="RYU84344.1"/>
    <property type="molecule type" value="Genomic_DNA"/>
</dbReference>